<evidence type="ECO:0000256" key="1">
    <source>
        <dbReference type="ARBA" id="ARBA00022723"/>
    </source>
</evidence>
<dbReference type="Proteomes" id="UP000036700">
    <property type="component" value="Chromosome"/>
</dbReference>
<dbReference type="AlphaFoldDB" id="A0A0G3EMF0"/>
<dbReference type="PATRIC" id="fig|445709.3.peg.1835"/>
<organism evidence="4 5">
    <name type="scientific">Pandoraea thiooxydans</name>
    <dbReference type="NCBI Taxonomy" id="445709"/>
    <lineage>
        <taxon>Bacteria</taxon>
        <taxon>Pseudomonadati</taxon>
        <taxon>Pseudomonadota</taxon>
        <taxon>Betaproteobacteria</taxon>
        <taxon>Burkholderiales</taxon>
        <taxon>Burkholderiaceae</taxon>
        <taxon>Pandoraea</taxon>
    </lineage>
</organism>
<evidence type="ECO:0000313" key="5">
    <source>
        <dbReference type="Proteomes" id="UP000036700"/>
    </source>
</evidence>
<dbReference type="GO" id="GO:0046872">
    <property type="term" value="F:metal ion binding"/>
    <property type="evidence" value="ECO:0007669"/>
    <property type="project" value="UniProtKB-KW"/>
</dbReference>
<dbReference type="Pfam" id="PF00884">
    <property type="entry name" value="Sulfatase"/>
    <property type="match status" value="1"/>
</dbReference>
<dbReference type="InterPro" id="IPR017850">
    <property type="entry name" value="Alkaline_phosphatase_core_sf"/>
</dbReference>
<accession>A0A0G3EMF0</accession>
<dbReference type="SUPFAM" id="SSF53649">
    <property type="entry name" value="Alkaline phosphatase-like"/>
    <property type="match status" value="1"/>
</dbReference>
<keyword evidence="5" id="KW-1185">Reference proteome</keyword>
<feature type="domain" description="Sulfatase N-terminal" evidence="3">
    <location>
        <begin position="5"/>
        <end position="382"/>
    </location>
</feature>
<dbReference type="PANTHER" id="PTHR45953:SF1">
    <property type="entry name" value="IDURONATE 2-SULFATASE"/>
    <property type="match status" value="1"/>
</dbReference>
<dbReference type="GO" id="GO:0005737">
    <property type="term" value="C:cytoplasm"/>
    <property type="evidence" value="ECO:0007669"/>
    <property type="project" value="TreeGrafter"/>
</dbReference>
<dbReference type="RefSeq" id="WP_047214078.1">
    <property type="nucleotide sequence ID" value="NZ_CP011568.3"/>
</dbReference>
<proteinExistence type="predicted"/>
<dbReference type="PANTHER" id="PTHR45953">
    <property type="entry name" value="IDURONATE 2-SULFATASE"/>
    <property type="match status" value="1"/>
</dbReference>
<evidence type="ECO:0000259" key="3">
    <source>
        <dbReference type="Pfam" id="PF00884"/>
    </source>
</evidence>
<dbReference type="Gene3D" id="3.40.720.10">
    <property type="entry name" value="Alkaline Phosphatase, subunit A"/>
    <property type="match status" value="1"/>
</dbReference>
<keyword evidence="2 4" id="KW-0378">Hydrolase</keyword>
<dbReference type="OrthoDB" id="9766107at2"/>
<dbReference type="GO" id="GO:0008484">
    <property type="term" value="F:sulfuric ester hydrolase activity"/>
    <property type="evidence" value="ECO:0007669"/>
    <property type="project" value="TreeGrafter"/>
</dbReference>
<reference evidence="5" key="1">
    <citation type="submission" date="2015-06" db="EMBL/GenBank/DDBJ databases">
        <authorList>
            <person name="Lim Y.L."/>
            <person name="Ee R."/>
            <person name="Yong D."/>
            <person name="How K.Y."/>
            <person name="Yin W.F."/>
            <person name="Chan K.G."/>
        </authorList>
    </citation>
    <scope>NUCLEOTIDE SEQUENCE [LARGE SCALE GENOMIC DNA]</scope>
    <source>
        <strain evidence="5">DSM 25325</strain>
    </source>
</reference>
<name>A0A0G3EMF0_9BURK</name>
<evidence type="ECO:0000256" key="2">
    <source>
        <dbReference type="ARBA" id="ARBA00022801"/>
    </source>
</evidence>
<keyword evidence="1" id="KW-0479">Metal-binding</keyword>
<dbReference type="KEGG" id="ptx:ABW99_08580"/>
<dbReference type="EMBL" id="CP011568">
    <property type="protein sequence ID" value="AKJ68258.1"/>
    <property type="molecule type" value="Genomic_DNA"/>
</dbReference>
<protein>
    <submittedName>
        <fullName evidence="4">Phosphonate monoester hydrolase</fullName>
    </submittedName>
</protein>
<evidence type="ECO:0000313" key="4">
    <source>
        <dbReference type="EMBL" id="AKJ68258.1"/>
    </source>
</evidence>
<gene>
    <name evidence="4" type="ORF">ABW99_08580</name>
</gene>
<sequence>MSSIRNVLFVMCDQLRADHLACYGHPYLKTPNIDALARRGVRFERAFVQSGVCGPSRMSFYTGRYVSSHGATWNRVPLSIDELTLGEYLKDRQRQLALVGKSHVTPDRHGLERLHIEGDSELGVLLREGHFKLVDRYDGHHAEPDGGYARYLRERGYASADPWTDYAISAEDEHGRIVSGWHMRNVHLPARVAEADSETAYTTDQAIRFIEGHGDAPWVLHLSYVKPHWPYMAPAPYHNQYALDQCLPLQRHPRELTAPHPVVAAYRQQEECANFMRKEVAHHVRPAYQGLISQLDAHFGRLWETLERLGRWQDTLIIFTADHGDFLGDHWLGEKELFYDTVQRVPYIVYDPSPEANATRGHTSKQLVEAIDTVPTILDALDTPLPSHRLEGRSLLTLTRGRETAQAWREAVFSELDYSYRQARLTLGRGPGECRAWMVRTDTWKYVHWEGYAPQLFDLQNDPEEFFDLGREPGYESVRDGMRERLLDWLSHLKHRTTVSEADVERGTNQYKNAGVFYGVW</sequence>
<dbReference type="STRING" id="445709.ABW99_08580"/>
<dbReference type="InterPro" id="IPR000917">
    <property type="entry name" value="Sulfatase_N"/>
</dbReference>